<feature type="transmembrane region" description="Helical" evidence="5">
    <location>
        <begin position="254"/>
        <end position="278"/>
    </location>
</feature>
<feature type="transmembrane region" description="Helical" evidence="5">
    <location>
        <begin position="366"/>
        <end position="389"/>
    </location>
</feature>
<evidence type="ECO:0000256" key="3">
    <source>
        <dbReference type="ARBA" id="ARBA00022989"/>
    </source>
</evidence>
<feature type="transmembrane region" description="Helical" evidence="5">
    <location>
        <begin position="184"/>
        <end position="208"/>
    </location>
</feature>
<accession>A0AAJ0CPY3</accession>
<feature type="transmembrane region" description="Helical" evidence="5">
    <location>
        <begin position="220"/>
        <end position="242"/>
    </location>
</feature>
<feature type="domain" description="Major facilitator superfamily (MFS) profile" evidence="6">
    <location>
        <begin position="93"/>
        <end position="477"/>
    </location>
</feature>
<dbReference type="Gene3D" id="1.20.1250.20">
    <property type="entry name" value="MFS general substrate transporter like domains"/>
    <property type="match status" value="1"/>
</dbReference>
<feature type="transmembrane region" description="Helical" evidence="5">
    <location>
        <begin position="91"/>
        <end position="112"/>
    </location>
</feature>
<evidence type="ECO:0000256" key="1">
    <source>
        <dbReference type="ARBA" id="ARBA00004141"/>
    </source>
</evidence>
<organism evidence="7 8">
    <name type="scientific">Conoideocrella luteorostrata</name>
    <dbReference type="NCBI Taxonomy" id="1105319"/>
    <lineage>
        <taxon>Eukaryota</taxon>
        <taxon>Fungi</taxon>
        <taxon>Dikarya</taxon>
        <taxon>Ascomycota</taxon>
        <taxon>Pezizomycotina</taxon>
        <taxon>Sordariomycetes</taxon>
        <taxon>Hypocreomycetidae</taxon>
        <taxon>Hypocreales</taxon>
        <taxon>Clavicipitaceae</taxon>
        <taxon>Conoideocrella</taxon>
    </lineage>
</organism>
<evidence type="ECO:0000256" key="5">
    <source>
        <dbReference type="SAM" id="Phobius"/>
    </source>
</evidence>
<dbReference type="PANTHER" id="PTHR23502:SF23">
    <property type="entry name" value="FLUCONAZOLE RESISTANCE PROTEIN 1"/>
    <property type="match status" value="1"/>
</dbReference>
<keyword evidence="4 5" id="KW-0472">Membrane</keyword>
<dbReference type="GO" id="GO:0015244">
    <property type="term" value="F:fluconazole transmembrane transporter activity"/>
    <property type="evidence" value="ECO:0007669"/>
    <property type="project" value="TreeGrafter"/>
</dbReference>
<keyword evidence="8" id="KW-1185">Reference proteome</keyword>
<keyword evidence="3 5" id="KW-1133">Transmembrane helix</keyword>
<comment type="subcellular location">
    <subcellularLocation>
        <location evidence="1">Membrane</location>
        <topology evidence="1">Multi-pass membrane protein</topology>
    </subcellularLocation>
</comment>
<comment type="caution">
    <text evidence="7">The sequence shown here is derived from an EMBL/GenBank/DDBJ whole genome shotgun (WGS) entry which is preliminary data.</text>
</comment>
<feature type="transmembrane region" description="Helical" evidence="5">
    <location>
        <begin position="124"/>
        <end position="147"/>
    </location>
</feature>
<dbReference type="InterPro" id="IPR011701">
    <property type="entry name" value="MFS"/>
</dbReference>
<dbReference type="Proteomes" id="UP001251528">
    <property type="component" value="Unassembled WGS sequence"/>
</dbReference>
<feature type="transmembrane region" description="Helical" evidence="5">
    <location>
        <begin position="328"/>
        <end position="346"/>
    </location>
</feature>
<dbReference type="EMBL" id="JASWJB010000120">
    <property type="protein sequence ID" value="KAK2596116.1"/>
    <property type="molecule type" value="Genomic_DNA"/>
</dbReference>
<evidence type="ECO:0000313" key="8">
    <source>
        <dbReference type="Proteomes" id="UP001251528"/>
    </source>
</evidence>
<protein>
    <recommendedName>
        <fullName evidence="6">Major facilitator superfamily (MFS) profile domain-containing protein</fullName>
    </recommendedName>
</protein>
<gene>
    <name evidence="7" type="ORF">QQS21_006463</name>
</gene>
<evidence type="ECO:0000259" key="6">
    <source>
        <dbReference type="PROSITE" id="PS50850"/>
    </source>
</evidence>
<dbReference type="PROSITE" id="PS50850">
    <property type="entry name" value="MFS"/>
    <property type="match status" value="1"/>
</dbReference>
<dbReference type="GO" id="GO:1990961">
    <property type="term" value="P:xenobiotic detoxification by transmembrane export across the plasma membrane"/>
    <property type="evidence" value="ECO:0007669"/>
    <property type="project" value="TreeGrafter"/>
</dbReference>
<dbReference type="SUPFAM" id="SSF103473">
    <property type="entry name" value="MFS general substrate transporter"/>
    <property type="match status" value="1"/>
</dbReference>
<dbReference type="InterPro" id="IPR020846">
    <property type="entry name" value="MFS_dom"/>
</dbReference>
<name>A0AAJ0CPY3_9HYPO</name>
<feature type="transmembrane region" description="Helical" evidence="5">
    <location>
        <begin position="410"/>
        <end position="427"/>
    </location>
</feature>
<feature type="transmembrane region" description="Helical" evidence="5">
    <location>
        <begin position="433"/>
        <end position="454"/>
    </location>
</feature>
<evidence type="ECO:0000256" key="4">
    <source>
        <dbReference type="ARBA" id="ARBA00023136"/>
    </source>
</evidence>
<keyword evidence="2 5" id="KW-0812">Transmembrane</keyword>
<evidence type="ECO:0000256" key="2">
    <source>
        <dbReference type="ARBA" id="ARBA00022692"/>
    </source>
</evidence>
<sequence>MADIFRDSIAGQVVRVFLKGRLCYADERAGFQVPTFEETPIKSATLGSTSSIDDGEAGEAGEARMDKIPIVGWYGSDDQDNPQNWSSKKKVFVSGLITLLTFSVYVGSSIITPANAAIMEIYGVSTQLVSLSLSMYVLGYGIGPLFFSPLSEMPRTGRNLPYVLSLLAFLVMTIPTATVKNFPGFIICRFLQGLMGSPVLATGGASAADLYGFHKLPYALAAWSAGAFAGPALGPVMATFAVSNLSWRWPMYELLIIGALCFVVLLFCLPETSADTILLKRARRLRQLTGNAALRSQSEIKQGEMHLLRTMAIYLTTPFKVTFLDSSVAFINVYTALNYSIIYSYFESFPRVYLNDYGFSINSMGVVFTSLLIACAVGVVIMVALQYFVYESYTTKYGIGVPEYRLVPGIYAAAVAPIGIFMFGWTARPDIHWIAPTIGIMIYQCAGFIVSASASKRENAFKNYHLQGLPYFPIPSC</sequence>
<dbReference type="Pfam" id="PF07690">
    <property type="entry name" value="MFS_1"/>
    <property type="match status" value="1"/>
</dbReference>
<dbReference type="InterPro" id="IPR036259">
    <property type="entry name" value="MFS_trans_sf"/>
</dbReference>
<dbReference type="GO" id="GO:0005886">
    <property type="term" value="C:plasma membrane"/>
    <property type="evidence" value="ECO:0007669"/>
    <property type="project" value="TreeGrafter"/>
</dbReference>
<dbReference type="AlphaFoldDB" id="A0AAJ0CPY3"/>
<proteinExistence type="predicted"/>
<evidence type="ECO:0000313" key="7">
    <source>
        <dbReference type="EMBL" id="KAK2596116.1"/>
    </source>
</evidence>
<feature type="transmembrane region" description="Helical" evidence="5">
    <location>
        <begin position="159"/>
        <end position="178"/>
    </location>
</feature>
<dbReference type="PANTHER" id="PTHR23502">
    <property type="entry name" value="MAJOR FACILITATOR SUPERFAMILY"/>
    <property type="match status" value="1"/>
</dbReference>
<reference evidence="7" key="1">
    <citation type="submission" date="2023-06" db="EMBL/GenBank/DDBJ databases">
        <title>Conoideocrella luteorostrata (Hypocreales: Clavicipitaceae), a potential biocontrol fungus for elongate hemlock scale in United States Christmas tree production areas.</title>
        <authorList>
            <person name="Barrett H."/>
            <person name="Lovett B."/>
            <person name="Macias A.M."/>
            <person name="Stajich J.E."/>
            <person name="Kasson M.T."/>
        </authorList>
    </citation>
    <scope>NUCLEOTIDE SEQUENCE</scope>
    <source>
        <strain evidence="7">ARSEF 14590</strain>
    </source>
</reference>